<dbReference type="Pfam" id="PF09339">
    <property type="entry name" value="HTH_IclR"/>
    <property type="match status" value="1"/>
</dbReference>
<dbReference type="AlphaFoldDB" id="A0A316A7W1"/>
<keyword evidence="1" id="KW-0319">Glycerol metabolism</keyword>
<dbReference type="Gene3D" id="3.30.450.40">
    <property type="match status" value="1"/>
</dbReference>
<dbReference type="Proteomes" id="UP000245469">
    <property type="component" value="Unassembled WGS sequence"/>
</dbReference>
<dbReference type="FunFam" id="1.10.10.10:FF:000056">
    <property type="entry name" value="IclR family transcriptional regulator"/>
    <property type="match status" value="1"/>
</dbReference>
<dbReference type="SMART" id="SM00346">
    <property type="entry name" value="HTH_ICLR"/>
    <property type="match status" value="1"/>
</dbReference>
<sequence>MRAVSDGAQTPDDDDALAGRGDSAARQGIQSVEIAVRVLQALEEGRGPMTLTQVATAAGMSASKVHRYLVSLGRGGLVSQSQQSGAYDLGVGMRRLGVEALRRVDEVSLASEHLPGLRDRTGHAVNLAVWGDRGPVLVRWFYGAHPLPVTVRVGATMPLLASAVGRVYLAHLPDAVTGPVLAAEPGADPAEVARVAAEVRSTGVAVASGTLIPTLTSVAAPVFPAGGSAPLAVALAVPSSLATPALLAALEDELLAATAEITADLGGALPAARRAE</sequence>
<keyword evidence="11" id="KW-1185">Reference proteome</keyword>
<evidence type="ECO:0000313" key="11">
    <source>
        <dbReference type="Proteomes" id="UP000245469"/>
    </source>
</evidence>
<evidence type="ECO:0000256" key="3">
    <source>
        <dbReference type="ARBA" id="ARBA00023125"/>
    </source>
</evidence>
<dbReference type="InterPro" id="IPR050707">
    <property type="entry name" value="HTH_MetabolicPath_Reg"/>
</dbReference>
<evidence type="ECO:0000256" key="2">
    <source>
        <dbReference type="ARBA" id="ARBA00023015"/>
    </source>
</evidence>
<accession>A0A316A7W1</accession>
<proteinExistence type="predicted"/>
<protein>
    <recommendedName>
        <fullName evidence="6">Glycerol operon regulatory protein</fullName>
    </recommendedName>
</protein>
<dbReference type="PROSITE" id="PS51077">
    <property type="entry name" value="HTH_ICLR"/>
    <property type="match status" value="1"/>
</dbReference>
<dbReference type="InterPro" id="IPR005471">
    <property type="entry name" value="Tscrpt_reg_IclR_N"/>
</dbReference>
<dbReference type="Pfam" id="PF01614">
    <property type="entry name" value="IclR_C"/>
    <property type="match status" value="1"/>
</dbReference>
<evidence type="ECO:0000259" key="8">
    <source>
        <dbReference type="PROSITE" id="PS51077"/>
    </source>
</evidence>
<comment type="function">
    <text evidence="5">May be an activator protein for the gylABX operon.</text>
</comment>
<dbReference type="EMBL" id="QGDQ01000016">
    <property type="protein sequence ID" value="PWJ52904.1"/>
    <property type="molecule type" value="Genomic_DNA"/>
</dbReference>
<keyword evidence="4" id="KW-0804">Transcription</keyword>
<dbReference type="InterPro" id="IPR036388">
    <property type="entry name" value="WH-like_DNA-bd_sf"/>
</dbReference>
<dbReference type="InterPro" id="IPR029016">
    <property type="entry name" value="GAF-like_dom_sf"/>
</dbReference>
<feature type="domain" description="IclR-ED" evidence="9">
    <location>
        <begin position="92"/>
        <end position="267"/>
    </location>
</feature>
<evidence type="ECO:0000256" key="6">
    <source>
        <dbReference type="ARBA" id="ARBA00070406"/>
    </source>
</evidence>
<evidence type="ECO:0000259" key="9">
    <source>
        <dbReference type="PROSITE" id="PS51078"/>
    </source>
</evidence>
<dbReference type="OrthoDB" id="6687062at2"/>
<feature type="region of interest" description="Disordered" evidence="7">
    <location>
        <begin position="1"/>
        <end position="24"/>
    </location>
</feature>
<dbReference type="GO" id="GO:0003700">
    <property type="term" value="F:DNA-binding transcription factor activity"/>
    <property type="evidence" value="ECO:0007669"/>
    <property type="project" value="TreeGrafter"/>
</dbReference>
<evidence type="ECO:0000256" key="4">
    <source>
        <dbReference type="ARBA" id="ARBA00023163"/>
    </source>
</evidence>
<evidence type="ECO:0000256" key="1">
    <source>
        <dbReference type="ARBA" id="ARBA00022798"/>
    </source>
</evidence>
<keyword evidence="2" id="KW-0805">Transcription regulation</keyword>
<evidence type="ECO:0000256" key="7">
    <source>
        <dbReference type="SAM" id="MobiDB-lite"/>
    </source>
</evidence>
<name>A0A316A7W1_9ACTN</name>
<dbReference type="SUPFAM" id="SSF55781">
    <property type="entry name" value="GAF domain-like"/>
    <property type="match status" value="1"/>
</dbReference>
<comment type="caution">
    <text evidence="10">The sequence shown here is derived from an EMBL/GenBank/DDBJ whole genome shotgun (WGS) entry which is preliminary data.</text>
</comment>
<dbReference type="GO" id="GO:0003677">
    <property type="term" value="F:DNA binding"/>
    <property type="evidence" value="ECO:0007669"/>
    <property type="project" value="UniProtKB-KW"/>
</dbReference>
<dbReference type="PANTHER" id="PTHR30136">
    <property type="entry name" value="HELIX-TURN-HELIX TRANSCRIPTIONAL REGULATOR, ICLR FAMILY"/>
    <property type="match status" value="1"/>
</dbReference>
<dbReference type="InterPro" id="IPR014757">
    <property type="entry name" value="Tscrpt_reg_IclR_C"/>
</dbReference>
<dbReference type="GO" id="GO:0045892">
    <property type="term" value="P:negative regulation of DNA-templated transcription"/>
    <property type="evidence" value="ECO:0007669"/>
    <property type="project" value="TreeGrafter"/>
</dbReference>
<dbReference type="Gene3D" id="1.10.10.10">
    <property type="entry name" value="Winged helix-like DNA-binding domain superfamily/Winged helix DNA-binding domain"/>
    <property type="match status" value="1"/>
</dbReference>
<gene>
    <name evidence="10" type="ORF">BXY45_11640</name>
</gene>
<organism evidence="10 11">
    <name type="scientific">Quadrisphaera granulorum</name>
    <dbReference type="NCBI Taxonomy" id="317664"/>
    <lineage>
        <taxon>Bacteria</taxon>
        <taxon>Bacillati</taxon>
        <taxon>Actinomycetota</taxon>
        <taxon>Actinomycetes</taxon>
        <taxon>Kineosporiales</taxon>
        <taxon>Kineosporiaceae</taxon>
        <taxon>Quadrisphaera</taxon>
    </lineage>
</organism>
<dbReference type="SUPFAM" id="SSF46785">
    <property type="entry name" value="Winged helix' DNA-binding domain"/>
    <property type="match status" value="1"/>
</dbReference>
<dbReference type="InterPro" id="IPR036390">
    <property type="entry name" value="WH_DNA-bd_sf"/>
</dbReference>
<dbReference type="PROSITE" id="PS51078">
    <property type="entry name" value="ICLR_ED"/>
    <property type="match status" value="1"/>
</dbReference>
<dbReference type="GO" id="GO:0006071">
    <property type="term" value="P:glycerol metabolic process"/>
    <property type="evidence" value="ECO:0007669"/>
    <property type="project" value="UniProtKB-KW"/>
</dbReference>
<feature type="domain" description="HTH iclR-type" evidence="8">
    <location>
        <begin position="29"/>
        <end position="91"/>
    </location>
</feature>
<evidence type="ECO:0000256" key="5">
    <source>
        <dbReference type="ARBA" id="ARBA00058938"/>
    </source>
</evidence>
<evidence type="ECO:0000313" key="10">
    <source>
        <dbReference type="EMBL" id="PWJ52904.1"/>
    </source>
</evidence>
<keyword evidence="3" id="KW-0238">DNA-binding</keyword>
<reference evidence="10 11" key="1">
    <citation type="submission" date="2018-03" db="EMBL/GenBank/DDBJ databases">
        <title>Genomic Encyclopedia of Archaeal and Bacterial Type Strains, Phase II (KMG-II): from individual species to whole genera.</title>
        <authorList>
            <person name="Goeker M."/>
        </authorList>
    </citation>
    <scope>NUCLEOTIDE SEQUENCE [LARGE SCALE GENOMIC DNA]</scope>
    <source>
        <strain evidence="10 11">DSM 44889</strain>
    </source>
</reference>
<dbReference type="PANTHER" id="PTHR30136:SF8">
    <property type="entry name" value="TRANSCRIPTIONAL REGULATORY PROTEIN"/>
    <property type="match status" value="1"/>
</dbReference>